<dbReference type="EMBL" id="CP012333">
    <property type="protein sequence ID" value="AKV01355.1"/>
    <property type="molecule type" value="Genomic_DNA"/>
</dbReference>
<accession>A0A0K1Q7I1</accession>
<name>A0A0K1Q7I1_9BACT</name>
<protein>
    <submittedName>
        <fullName evidence="1">Uncharacterized protein</fullName>
    </submittedName>
</protein>
<evidence type="ECO:0000313" key="2">
    <source>
        <dbReference type="Proteomes" id="UP000064967"/>
    </source>
</evidence>
<proteinExistence type="predicted"/>
<dbReference type="Proteomes" id="UP000064967">
    <property type="component" value="Chromosome"/>
</dbReference>
<sequence length="344" mass="37723">MLLRWYSLRMGVSTRYFVRNGVVACELTGYGRTIEIDTTLDLASWRDLGDGYAVDARTVVRAGETIDDADASTFTLLRGGWAKDANTVYNDGAPADAPDDGPWDPASFVAFGARYIADRRGVFCWRYGYDCYELSLVDGAAATSFEEIGLTFGRDCASGVLYNNGVVEPQIDAPTFELRGRWFAVDRTTVHHLCYGGKHTDTVSLARLDADASTFIILGEHYAADARTVFYFLNDDGDADLAELRALPDVVPSDFESLPAIDPGYARAGDRILNHGEVERGIADARTFTALAPGFCRDAQHVYRMTRTLREFAGAQTYSVEVLVPAVVAGADPEHFTPSDSERE</sequence>
<evidence type="ECO:0000313" key="1">
    <source>
        <dbReference type="EMBL" id="AKV01355.1"/>
    </source>
</evidence>
<gene>
    <name evidence="1" type="ORF">AKJ09_08018</name>
</gene>
<organism evidence="1 2">
    <name type="scientific">Labilithrix luteola</name>
    <dbReference type="NCBI Taxonomy" id="1391654"/>
    <lineage>
        <taxon>Bacteria</taxon>
        <taxon>Pseudomonadati</taxon>
        <taxon>Myxococcota</taxon>
        <taxon>Polyangia</taxon>
        <taxon>Polyangiales</taxon>
        <taxon>Labilitrichaceae</taxon>
        <taxon>Labilithrix</taxon>
    </lineage>
</organism>
<dbReference type="KEGG" id="llu:AKJ09_08018"/>
<dbReference type="STRING" id="1391654.AKJ09_08018"/>
<dbReference type="AlphaFoldDB" id="A0A0K1Q7I1"/>
<keyword evidence="2" id="KW-1185">Reference proteome</keyword>
<reference evidence="1 2" key="1">
    <citation type="submission" date="2015-08" db="EMBL/GenBank/DDBJ databases">
        <authorList>
            <person name="Babu N.S."/>
            <person name="Beckwith C.J."/>
            <person name="Beseler K.G."/>
            <person name="Brison A."/>
            <person name="Carone J.V."/>
            <person name="Caskin T.P."/>
            <person name="Diamond M."/>
            <person name="Durham M.E."/>
            <person name="Foxe J.M."/>
            <person name="Go M."/>
            <person name="Henderson B.A."/>
            <person name="Jones I.B."/>
            <person name="McGettigan J.A."/>
            <person name="Micheletti S.J."/>
            <person name="Nasrallah M.E."/>
            <person name="Ortiz D."/>
            <person name="Piller C.R."/>
            <person name="Privatt S.R."/>
            <person name="Schneider S.L."/>
            <person name="Sharp S."/>
            <person name="Smith T.C."/>
            <person name="Stanton J.D."/>
            <person name="Ullery H.E."/>
            <person name="Wilson R.J."/>
            <person name="Serrano M.G."/>
            <person name="Buck G."/>
            <person name="Lee V."/>
            <person name="Wang Y."/>
            <person name="Carvalho R."/>
            <person name="Voegtly L."/>
            <person name="Shi R."/>
            <person name="Duckworth R."/>
            <person name="Johnson A."/>
            <person name="Loviza R."/>
            <person name="Walstead R."/>
            <person name="Shah Z."/>
            <person name="Kiflezghi M."/>
            <person name="Wade K."/>
            <person name="Ball S.L."/>
            <person name="Bradley K.W."/>
            <person name="Asai D.J."/>
            <person name="Bowman C.A."/>
            <person name="Russell D.A."/>
            <person name="Pope W.H."/>
            <person name="Jacobs-Sera D."/>
            <person name="Hendrix R.W."/>
            <person name="Hatfull G.F."/>
        </authorList>
    </citation>
    <scope>NUCLEOTIDE SEQUENCE [LARGE SCALE GENOMIC DNA]</scope>
    <source>
        <strain evidence="1 2">DSM 27648</strain>
    </source>
</reference>